<feature type="domain" description="DUF402" evidence="1">
    <location>
        <begin position="29"/>
        <end position="156"/>
    </location>
</feature>
<comment type="caution">
    <text evidence="2">The sequence shown here is derived from an EMBL/GenBank/DDBJ whole genome shotgun (WGS) entry which is preliminary data.</text>
</comment>
<accession>A0A652YZ50</accession>
<proteinExistence type="predicted"/>
<dbReference type="Pfam" id="PF04167">
    <property type="entry name" value="DUF402"/>
    <property type="match status" value="1"/>
</dbReference>
<protein>
    <recommendedName>
        <fullName evidence="1">DUF402 domain-containing protein</fullName>
    </recommendedName>
</protein>
<dbReference type="InterPro" id="IPR014465">
    <property type="entry name" value="UCP012622"/>
</dbReference>
<evidence type="ECO:0000313" key="2">
    <source>
        <dbReference type="EMBL" id="TYQ08961.1"/>
    </source>
</evidence>
<gene>
    <name evidence="2" type="ORF">FNL38_1011339</name>
</gene>
<dbReference type="Gene3D" id="2.40.380.10">
    <property type="entry name" value="FomD-like"/>
    <property type="match status" value="1"/>
</dbReference>
<organism evidence="2">
    <name type="scientific">Nocardia globerula</name>
    <dbReference type="NCBI Taxonomy" id="1818"/>
    <lineage>
        <taxon>Bacteria</taxon>
        <taxon>Bacillati</taxon>
        <taxon>Actinomycetota</taxon>
        <taxon>Actinomycetes</taxon>
        <taxon>Mycobacteriales</taxon>
        <taxon>Nocardiaceae</taxon>
        <taxon>Nocardia</taxon>
    </lineage>
</organism>
<dbReference type="EMBL" id="VNIQ01000001">
    <property type="protein sequence ID" value="TYQ08961.1"/>
    <property type="molecule type" value="Genomic_DNA"/>
</dbReference>
<reference evidence="2" key="1">
    <citation type="submission" date="2019-07" db="EMBL/GenBank/DDBJ databases">
        <title>Genomic Encyclopedia of Type Strains, Phase IV (KMG-IV): sequencing the most valuable type-strain genomes for metagenomic binning, comparative biology and taxonomic classification.</title>
        <authorList>
            <person name="Goeker M."/>
        </authorList>
    </citation>
    <scope>NUCLEOTIDE SEQUENCE</scope>
    <source>
        <strain evidence="2">DSM 44596</strain>
    </source>
</reference>
<dbReference type="InterPro" id="IPR007295">
    <property type="entry name" value="DUF402"/>
</dbReference>
<dbReference type="InterPro" id="IPR035930">
    <property type="entry name" value="FomD-like_sf"/>
</dbReference>
<dbReference type="AlphaFoldDB" id="A0A652YZ50"/>
<dbReference type="PIRSF" id="PIRSF012622">
    <property type="entry name" value="UCP012622"/>
    <property type="match status" value="1"/>
</dbReference>
<dbReference type="SUPFAM" id="SSF159234">
    <property type="entry name" value="FomD-like"/>
    <property type="match status" value="1"/>
</dbReference>
<name>A0A652YZ50_NOCGL</name>
<sequence length="172" mass="19688">MSEARIHIHPPKVETFDLEARTNIDPKGFVRQVETYREEPWGLYMGRHADHPQFHYLESWILPDLGIRASIFHFTPGHERDQDHYIDIGTFTRGEHAWRSEDHYLDLIVQTGRSTELLDVDELLEAHASGILDAQTSEQAMLIAARTIDGIAAHGHDLGAWLSSLGMPITWR</sequence>
<evidence type="ECO:0000259" key="1">
    <source>
        <dbReference type="Pfam" id="PF04167"/>
    </source>
</evidence>